<sequence>MLQVVEQLRGAGVELSVGDQVAALLNSLPESYSGLVIALEGRDEADLTVDYLCGRTQDEYTRRIENRKMVTVGLSNEAVALYSSNSGS</sequence>
<name>A0A085LN01_9BILA</name>
<gene>
    <name evidence="1" type="ORF">M513_12763</name>
</gene>
<dbReference type="Pfam" id="PF14223">
    <property type="entry name" value="Retrotran_gag_2"/>
    <property type="match status" value="1"/>
</dbReference>
<dbReference type="Proteomes" id="UP000030764">
    <property type="component" value="Unassembled WGS sequence"/>
</dbReference>
<evidence type="ECO:0000313" key="1">
    <source>
        <dbReference type="EMBL" id="KFD46347.1"/>
    </source>
</evidence>
<evidence type="ECO:0000313" key="2">
    <source>
        <dbReference type="Proteomes" id="UP000030764"/>
    </source>
</evidence>
<reference evidence="1 2" key="1">
    <citation type="journal article" date="2014" name="Nat. Genet.">
        <title>Genome and transcriptome of the porcine whipworm Trichuris suis.</title>
        <authorList>
            <person name="Jex A.R."/>
            <person name="Nejsum P."/>
            <person name="Schwarz E.M."/>
            <person name="Hu L."/>
            <person name="Young N.D."/>
            <person name="Hall R.S."/>
            <person name="Korhonen P.K."/>
            <person name="Liao S."/>
            <person name="Thamsborg S."/>
            <person name="Xia J."/>
            <person name="Xu P."/>
            <person name="Wang S."/>
            <person name="Scheerlinck J.P."/>
            <person name="Hofmann A."/>
            <person name="Sternberg P.W."/>
            <person name="Wang J."/>
            <person name="Gasser R.B."/>
        </authorList>
    </citation>
    <scope>NUCLEOTIDE SEQUENCE [LARGE SCALE GENOMIC DNA]</scope>
    <source>
        <strain evidence="1">DCEP-RM93M</strain>
    </source>
</reference>
<keyword evidence="2" id="KW-1185">Reference proteome</keyword>
<dbReference type="EMBL" id="KL363376">
    <property type="protein sequence ID" value="KFD46347.1"/>
    <property type="molecule type" value="Genomic_DNA"/>
</dbReference>
<dbReference type="AlphaFoldDB" id="A0A085LN01"/>
<protein>
    <submittedName>
        <fullName evidence="1">Uncharacterized protein</fullName>
    </submittedName>
</protein>
<proteinExistence type="predicted"/>
<accession>A0A085LN01</accession>
<organism evidence="1 2">
    <name type="scientific">Trichuris suis</name>
    <name type="common">pig whipworm</name>
    <dbReference type="NCBI Taxonomy" id="68888"/>
    <lineage>
        <taxon>Eukaryota</taxon>
        <taxon>Metazoa</taxon>
        <taxon>Ecdysozoa</taxon>
        <taxon>Nematoda</taxon>
        <taxon>Enoplea</taxon>
        <taxon>Dorylaimia</taxon>
        <taxon>Trichinellida</taxon>
        <taxon>Trichuridae</taxon>
        <taxon>Trichuris</taxon>
    </lineage>
</organism>